<organism evidence="1 2">
    <name type="scientific">Pseudomonas putida</name>
    <name type="common">Arthrobacter siderocapsulatus</name>
    <dbReference type="NCBI Taxonomy" id="303"/>
    <lineage>
        <taxon>Bacteria</taxon>
        <taxon>Pseudomonadati</taxon>
        <taxon>Pseudomonadota</taxon>
        <taxon>Gammaproteobacteria</taxon>
        <taxon>Pseudomonadales</taxon>
        <taxon>Pseudomonadaceae</taxon>
        <taxon>Pseudomonas</taxon>
    </lineage>
</organism>
<evidence type="ECO:0000313" key="1">
    <source>
        <dbReference type="EMBL" id="MBI6883094.1"/>
    </source>
</evidence>
<evidence type="ECO:0000313" key="2">
    <source>
        <dbReference type="Proteomes" id="UP000637061"/>
    </source>
</evidence>
<protein>
    <submittedName>
        <fullName evidence="1">Uncharacterized protein</fullName>
    </submittedName>
</protein>
<proteinExistence type="predicted"/>
<dbReference type="RefSeq" id="WP_198746708.1">
    <property type="nucleotide sequence ID" value="NZ_JAEHTE010000002.1"/>
</dbReference>
<accession>A0A8I1EAW1</accession>
<comment type="caution">
    <text evidence="1">The sequence shown here is derived from an EMBL/GenBank/DDBJ whole genome shotgun (WGS) entry which is preliminary data.</text>
</comment>
<reference evidence="1" key="1">
    <citation type="submission" date="2020-12" db="EMBL/GenBank/DDBJ databases">
        <title>Enhanced detection system for hospital associated transmission using whole genome sequencing surveillance.</title>
        <authorList>
            <person name="Harrison L.H."/>
            <person name="Van Tyne D."/>
            <person name="Marsh J.W."/>
            <person name="Griffith M.P."/>
            <person name="Snyder D.J."/>
            <person name="Cooper V.S."/>
            <person name="Mustapha M."/>
        </authorList>
    </citation>
    <scope>NUCLEOTIDE SEQUENCE</scope>
    <source>
        <strain evidence="1">PSB00042</strain>
    </source>
</reference>
<dbReference type="EMBL" id="JAEHTE010000002">
    <property type="protein sequence ID" value="MBI6883094.1"/>
    <property type="molecule type" value="Genomic_DNA"/>
</dbReference>
<sequence length="80" mass="8937">MRVWNDVNAAIPPVPGIEIAMTRNPTMLVGFITPQSHYPVRPDVCLNPVEAAPGRVLRYGLIIGQRLEKRSDSKRITNQT</sequence>
<name>A0A8I1EAW1_PSEPU</name>
<gene>
    <name evidence="1" type="ORF">JEU22_04130</name>
</gene>
<dbReference type="Proteomes" id="UP000637061">
    <property type="component" value="Unassembled WGS sequence"/>
</dbReference>
<dbReference type="AlphaFoldDB" id="A0A8I1EAW1"/>